<keyword evidence="5" id="KW-0812">Transmembrane</keyword>
<reference evidence="8" key="1">
    <citation type="journal article" date="2017" name="Nat. Ecol. Evol.">
        <title>Genome expansion and lineage-specific genetic innovations in the forest pathogenic fungi Armillaria.</title>
        <authorList>
            <person name="Sipos G."/>
            <person name="Prasanna A.N."/>
            <person name="Walter M.C."/>
            <person name="O'Connor E."/>
            <person name="Balint B."/>
            <person name="Krizsan K."/>
            <person name="Kiss B."/>
            <person name="Hess J."/>
            <person name="Varga T."/>
            <person name="Slot J."/>
            <person name="Riley R."/>
            <person name="Boka B."/>
            <person name="Rigling D."/>
            <person name="Barry K."/>
            <person name="Lee J."/>
            <person name="Mihaltcheva S."/>
            <person name="LaButti K."/>
            <person name="Lipzen A."/>
            <person name="Waldron R."/>
            <person name="Moloney N.M."/>
            <person name="Sperisen C."/>
            <person name="Kredics L."/>
            <person name="Vagvoelgyi C."/>
            <person name="Patrignani A."/>
            <person name="Fitzpatrick D."/>
            <person name="Nagy I."/>
            <person name="Doyle S."/>
            <person name="Anderson J.B."/>
            <person name="Grigoriev I.V."/>
            <person name="Gueldener U."/>
            <person name="Muensterkoetter M."/>
            <person name="Nagy L.G."/>
        </authorList>
    </citation>
    <scope>NUCLEOTIDE SEQUENCE [LARGE SCALE GENOMIC DNA]</scope>
    <source>
        <strain evidence="8">28-4</strain>
    </source>
</reference>
<sequence length="444" mass="50875">MSSREIEFPDGASYKLDAIVDLFVESLSDPIHPSYCVLFYNSSLAGFWNLHTMADLRASRHDLLETCLLFLTTPRTPDEIHTLQSTMQTCSCPKDNPLLNRIHQYCPPDYFERPFDRYLFTDVILMMSTILLNCIVNVIDPKESMKSALHHGIRKRALREEKQGKIPRWPITPNEFYSAVGAETTVKMLWRWAYTFELRPSFLLLNGIITMAGTTLSVMVFIMPSFAPQLIEVINKNADSLEKTTSLADRDFSVLQQAEGTVQVSTIEMIRQTACLLHDFLCVPRDPTKYHPLILSGSLAMDEEHKKENDFWKAYTAIRQVTLSDRCHAPGCLETFTSTGRKFQNCSGCKRVSYCSEKCQKRAWKLGEAPHKIICPLVKEFSDRIKLQFKFADGEVLPPDVVEEMCRKGGVDEMEAHTIRWYFELLDTLLVVRNPYDSRVGEGR</sequence>
<keyword evidence="3" id="KW-0862">Zinc</keyword>
<dbReference type="Gene3D" id="6.10.140.2220">
    <property type="match status" value="1"/>
</dbReference>
<dbReference type="SUPFAM" id="SSF144232">
    <property type="entry name" value="HIT/MYND zinc finger-like"/>
    <property type="match status" value="1"/>
</dbReference>
<evidence type="ECO:0000313" key="8">
    <source>
        <dbReference type="Proteomes" id="UP000218334"/>
    </source>
</evidence>
<keyword evidence="8" id="KW-1185">Reference proteome</keyword>
<dbReference type="AlphaFoldDB" id="A0A2H3BM89"/>
<dbReference type="Proteomes" id="UP000218334">
    <property type="component" value="Unassembled WGS sequence"/>
</dbReference>
<evidence type="ECO:0000256" key="3">
    <source>
        <dbReference type="ARBA" id="ARBA00022833"/>
    </source>
</evidence>
<evidence type="ECO:0000256" key="1">
    <source>
        <dbReference type="ARBA" id="ARBA00022723"/>
    </source>
</evidence>
<organism evidence="7 8">
    <name type="scientific">Armillaria solidipes</name>
    <dbReference type="NCBI Taxonomy" id="1076256"/>
    <lineage>
        <taxon>Eukaryota</taxon>
        <taxon>Fungi</taxon>
        <taxon>Dikarya</taxon>
        <taxon>Basidiomycota</taxon>
        <taxon>Agaricomycotina</taxon>
        <taxon>Agaricomycetes</taxon>
        <taxon>Agaricomycetidae</taxon>
        <taxon>Agaricales</taxon>
        <taxon>Marasmiineae</taxon>
        <taxon>Physalacriaceae</taxon>
        <taxon>Armillaria</taxon>
    </lineage>
</organism>
<keyword evidence="5" id="KW-0472">Membrane</keyword>
<proteinExistence type="predicted"/>
<dbReference type="STRING" id="1076256.A0A2H3BM89"/>
<dbReference type="PROSITE" id="PS50865">
    <property type="entry name" value="ZF_MYND_2"/>
    <property type="match status" value="1"/>
</dbReference>
<evidence type="ECO:0000313" key="7">
    <source>
        <dbReference type="EMBL" id="PBK65687.1"/>
    </source>
</evidence>
<keyword evidence="5" id="KW-1133">Transmembrane helix</keyword>
<evidence type="ECO:0000256" key="5">
    <source>
        <dbReference type="SAM" id="Phobius"/>
    </source>
</evidence>
<keyword evidence="1" id="KW-0479">Metal-binding</keyword>
<evidence type="ECO:0000256" key="2">
    <source>
        <dbReference type="ARBA" id="ARBA00022771"/>
    </source>
</evidence>
<gene>
    <name evidence="7" type="ORF">ARMSODRAFT_978149</name>
</gene>
<name>A0A2H3BM89_9AGAR</name>
<evidence type="ECO:0000256" key="4">
    <source>
        <dbReference type="PROSITE-ProRule" id="PRU00134"/>
    </source>
</evidence>
<dbReference type="EMBL" id="KZ293444">
    <property type="protein sequence ID" value="PBK65687.1"/>
    <property type="molecule type" value="Genomic_DNA"/>
</dbReference>
<feature type="transmembrane region" description="Helical" evidence="5">
    <location>
        <begin position="118"/>
        <end position="139"/>
    </location>
</feature>
<dbReference type="InterPro" id="IPR002893">
    <property type="entry name" value="Znf_MYND"/>
</dbReference>
<evidence type="ECO:0000259" key="6">
    <source>
        <dbReference type="PROSITE" id="PS50865"/>
    </source>
</evidence>
<feature type="domain" description="MYND-type" evidence="6">
    <location>
        <begin position="332"/>
        <end position="375"/>
    </location>
</feature>
<protein>
    <recommendedName>
        <fullName evidence="6">MYND-type domain-containing protein</fullName>
    </recommendedName>
</protein>
<dbReference type="GO" id="GO:0008270">
    <property type="term" value="F:zinc ion binding"/>
    <property type="evidence" value="ECO:0007669"/>
    <property type="project" value="UniProtKB-KW"/>
</dbReference>
<feature type="transmembrane region" description="Helical" evidence="5">
    <location>
        <begin position="202"/>
        <end position="227"/>
    </location>
</feature>
<dbReference type="Pfam" id="PF01753">
    <property type="entry name" value="zf-MYND"/>
    <property type="match status" value="1"/>
</dbReference>
<accession>A0A2H3BM89</accession>
<keyword evidence="2 4" id="KW-0863">Zinc-finger</keyword>